<dbReference type="InterPro" id="IPR007053">
    <property type="entry name" value="LRAT_dom"/>
</dbReference>
<keyword evidence="4" id="KW-1185">Reference proteome</keyword>
<keyword evidence="1" id="KW-1133">Transmembrane helix</keyword>
<keyword evidence="1" id="KW-0472">Membrane</keyword>
<dbReference type="GO" id="GO:0042572">
    <property type="term" value="P:retinol metabolic process"/>
    <property type="evidence" value="ECO:0007669"/>
    <property type="project" value="InterPro"/>
</dbReference>
<organism evidence="3 4">
    <name type="scientific">Hucho hucho</name>
    <name type="common">huchen</name>
    <dbReference type="NCBI Taxonomy" id="62062"/>
    <lineage>
        <taxon>Eukaryota</taxon>
        <taxon>Metazoa</taxon>
        <taxon>Chordata</taxon>
        <taxon>Craniata</taxon>
        <taxon>Vertebrata</taxon>
        <taxon>Euteleostomi</taxon>
        <taxon>Actinopterygii</taxon>
        <taxon>Neopterygii</taxon>
        <taxon>Teleostei</taxon>
        <taxon>Protacanthopterygii</taxon>
        <taxon>Salmoniformes</taxon>
        <taxon>Salmonidae</taxon>
        <taxon>Salmoninae</taxon>
        <taxon>Hucho</taxon>
    </lineage>
</organism>
<dbReference type="GeneTree" id="ENSGT00940000165274"/>
<protein>
    <recommendedName>
        <fullName evidence="2">LRAT domain-containing protein</fullName>
    </recommendedName>
</protein>
<accession>A0A4W5JAA2</accession>
<feature type="transmembrane region" description="Helical" evidence="1">
    <location>
        <begin position="95"/>
        <end position="122"/>
    </location>
</feature>
<dbReference type="PANTHER" id="PTHR46678">
    <property type="entry name" value="LECITHIN RETINOL ACYLTRANSFERASE"/>
    <property type="match status" value="1"/>
</dbReference>
<dbReference type="GO" id="GO:0005791">
    <property type="term" value="C:rough endoplasmic reticulum"/>
    <property type="evidence" value="ECO:0007669"/>
    <property type="project" value="TreeGrafter"/>
</dbReference>
<reference evidence="4" key="1">
    <citation type="submission" date="2018-06" db="EMBL/GenBank/DDBJ databases">
        <title>Genome assembly of Danube salmon.</title>
        <authorList>
            <person name="Macqueen D.J."/>
            <person name="Gundappa M.K."/>
        </authorList>
    </citation>
    <scope>NUCLEOTIDE SEQUENCE [LARGE SCALE GENOMIC DNA]</scope>
</reference>
<name>A0A4W5JAA2_9TELE</name>
<dbReference type="InterPro" id="IPR042288">
    <property type="entry name" value="LRAT"/>
</dbReference>
<reference evidence="3" key="2">
    <citation type="submission" date="2025-08" db="UniProtKB">
        <authorList>
            <consortium name="Ensembl"/>
        </authorList>
    </citation>
    <scope>IDENTIFICATION</scope>
</reference>
<reference evidence="3" key="3">
    <citation type="submission" date="2025-09" db="UniProtKB">
        <authorList>
            <consortium name="Ensembl"/>
        </authorList>
    </citation>
    <scope>IDENTIFICATION</scope>
</reference>
<evidence type="ECO:0000313" key="3">
    <source>
        <dbReference type="Ensembl" id="ENSHHUP00000001248.1"/>
    </source>
</evidence>
<evidence type="ECO:0000313" key="4">
    <source>
        <dbReference type="Proteomes" id="UP000314982"/>
    </source>
</evidence>
<dbReference type="AlphaFoldDB" id="A0A4W5JAA2"/>
<feature type="domain" description="LRAT" evidence="2">
    <location>
        <begin position="156"/>
        <end position="215"/>
    </location>
</feature>
<dbReference type="GO" id="GO:0047173">
    <property type="term" value="F:phosphatidylcholine-retinol O-acyltransferase activity"/>
    <property type="evidence" value="ECO:0007669"/>
    <property type="project" value="InterPro"/>
</dbReference>
<dbReference type="Gene3D" id="3.90.1720.10">
    <property type="entry name" value="endopeptidase domain like (from Nostoc punctiforme)"/>
    <property type="match status" value="1"/>
</dbReference>
<dbReference type="PROSITE" id="PS51934">
    <property type="entry name" value="LRAT"/>
    <property type="match status" value="1"/>
</dbReference>
<sequence length="215" mass="23745">KHPGSQLSPSLSIHALSLRFSVNSPPLSLSTLCLSVSQSTLPLSLYPRSVSLFLSQLSPSLSIHALSLRFSVNSPPLSPLTHSVHLSSPLLLPTLFFFFFFSFFFFLVRTMFPLSLLGLLFITAQTDDKKKKGRKQATTNEEAPSMYDSMFQRGDLLEVPRTLFTHFGIYLGGGRVAHLIPDILPVLSDDEEAIRQMVTNNRLILGVIAKVKGGL</sequence>
<keyword evidence="1" id="KW-0812">Transmembrane</keyword>
<evidence type="ECO:0000256" key="1">
    <source>
        <dbReference type="SAM" id="Phobius"/>
    </source>
</evidence>
<dbReference type="STRING" id="62062.ENSHHUP00000001248"/>
<dbReference type="PANTHER" id="PTHR46678:SF2">
    <property type="entry name" value="LECITHIN RETINOL ACYLTRANSFERASE-LIKE-RELATED"/>
    <property type="match status" value="1"/>
</dbReference>
<evidence type="ECO:0000259" key="2">
    <source>
        <dbReference type="PROSITE" id="PS51934"/>
    </source>
</evidence>
<proteinExistence type="predicted"/>
<dbReference type="GO" id="GO:0006776">
    <property type="term" value="P:vitamin A metabolic process"/>
    <property type="evidence" value="ECO:0007669"/>
    <property type="project" value="TreeGrafter"/>
</dbReference>
<dbReference type="Pfam" id="PF04970">
    <property type="entry name" value="LRAT"/>
    <property type="match status" value="1"/>
</dbReference>
<dbReference type="Ensembl" id="ENSHHUT00000001280.1">
    <property type="protein sequence ID" value="ENSHHUP00000001248.1"/>
    <property type="gene ID" value="ENSHHUG00000000836.1"/>
</dbReference>
<dbReference type="Proteomes" id="UP000314982">
    <property type="component" value="Unassembled WGS sequence"/>
</dbReference>